<name>A0A7U4E5T2_RUNSL</name>
<dbReference type="RefSeq" id="WP_013927834.1">
    <property type="nucleotide sequence ID" value="NC_015703.1"/>
</dbReference>
<evidence type="ECO:0000313" key="3">
    <source>
        <dbReference type="Proteomes" id="UP000000493"/>
    </source>
</evidence>
<reference evidence="3" key="1">
    <citation type="submission" date="2011-06" db="EMBL/GenBank/DDBJ databases">
        <title>The complete genome of chromosome of Runella slithyformis DSM 19594.</title>
        <authorList>
            <consortium name="US DOE Joint Genome Institute (JGI-PGF)"/>
            <person name="Lucas S."/>
            <person name="Han J."/>
            <person name="Lapidus A."/>
            <person name="Bruce D."/>
            <person name="Goodwin L."/>
            <person name="Pitluck S."/>
            <person name="Peters L."/>
            <person name="Kyrpides N."/>
            <person name="Mavromatis K."/>
            <person name="Ivanova N."/>
            <person name="Ovchinnikova G."/>
            <person name="Zhang X."/>
            <person name="Misra M."/>
            <person name="Detter J.C."/>
            <person name="Tapia R."/>
            <person name="Han C."/>
            <person name="Land M."/>
            <person name="Hauser L."/>
            <person name="Markowitz V."/>
            <person name="Cheng J.-F."/>
            <person name="Hugenholtz P."/>
            <person name="Woyke T."/>
            <person name="Wu D."/>
            <person name="Tindall B."/>
            <person name="Faehrich R."/>
            <person name="Brambilla E."/>
            <person name="Klenk H.-P."/>
            <person name="Eisen J.A."/>
        </authorList>
    </citation>
    <scope>NUCLEOTIDE SEQUENCE [LARGE SCALE GENOMIC DNA]</scope>
    <source>
        <strain evidence="3">ATCC 29530 / DSM 19594 / LMG 11500 / NCIMB 11436 / LSU 4</strain>
    </source>
</reference>
<feature type="chain" id="PRO_5031249670" description="Outer membrane protein beta-barrel domain-containing protein" evidence="1">
    <location>
        <begin position="29"/>
        <end position="212"/>
    </location>
</feature>
<accession>A0A7U4E5T2</accession>
<sequence>MSAIFKSSFSISCIFCFCLLQTNAKAQATDSLLRHKWGVEIGYGPTTTLRVDGNSIAWRPQIGVVYSHTVGRKNTLSYGLSYRTLATNLLNGGSTNINFLSASVSCKRLVLRDKIIIGAGVLSEYKLREYTTSKASDGTNTKNPPPSGFDTYRSINWGGIITCQVPIKLSKKLSLRTGITYSFTVPNFVSARLLNFAGSYPAGLFLTTGLYF</sequence>
<organism evidence="2 3">
    <name type="scientific">Runella slithyformis (strain ATCC 29530 / DSM 19594 / LMG 11500 / NCIMB 11436 / LSU 4)</name>
    <dbReference type="NCBI Taxonomy" id="761193"/>
    <lineage>
        <taxon>Bacteria</taxon>
        <taxon>Pseudomonadati</taxon>
        <taxon>Bacteroidota</taxon>
        <taxon>Cytophagia</taxon>
        <taxon>Cytophagales</taxon>
        <taxon>Spirosomataceae</taxon>
        <taxon>Runella</taxon>
    </lineage>
</organism>
<reference evidence="2 3" key="2">
    <citation type="journal article" date="2012" name="Stand. Genomic Sci.">
        <title>Complete genome sequence of the aquatic bacterium Runella slithyformis type strain (LSU 4(T)).</title>
        <authorList>
            <person name="Copeland A."/>
            <person name="Zhang X."/>
            <person name="Misra M."/>
            <person name="Lapidus A."/>
            <person name="Nolan M."/>
            <person name="Lucas S."/>
            <person name="Deshpande S."/>
            <person name="Cheng J.F."/>
            <person name="Tapia R."/>
            <person name="Goodwin L.A."/>
            <person name="Pitluck S."/>
            <person name="Liolios K."/>
            <person name="Pagani I."/>
            <person name="Ivanova N."/>
            <person name="Mikhailova N."/>
            <person name="Pati A."/>
            <person name="Chen A."/>
            <person name="Palaniappan K."/>
            <person name="Land M."/>
            <person name="Hauser L."/>
            <person name="Pan C."/>
            <person name="Jeffries C.D."/>
            <person name="Detter J.C."/>
            <person name="Brambilla E.M."/>
            <person name="Rohde M."/>
            <person name="Djao O.D."/>
            <person name="Goker M."/>
            <person name="Sikorski J."/>
            <person name="Tindall B.J."/>
            <person name="Woyke T."/>
            <person name="Bristow J."/>
            <person name="Eisen J.A."/>
            <person name="Markowitz V."/>
            <person name="Hugenholtz P."/>
            <person name="Kyrpides N.C."/>
            <person name="Klenk H.P."/>
            <person name="Mavromatis K."/>
        </authorList>
    </citation>
    <scope>NUCLEOTIDE SEQUENCE [LARGE SCALE GENOMIC DNA]</scope>
    <source>
        <strain evidence="3">ATCC 29530 / DSM 19594 / LMG 11500 / NCIMB 11436 / LSU 4</strain>
    </source>
</reference>
<feature type="signal peptide" evidence="1">
    <location>
        <begin position="1"/>
        <end position="28"/>
    </location>
</feature>
<keyword evidence="3" id="KW-1185">Reference proteome</keyword>
<evidence type="ECO:0000313" key="2">
    <source>
        <dbReference type="EMBL" id="AEI48523.1"/>
    </source>
</evidence>
<dbReference type="KEGG" id="rsi:Runsl_2109"/>
<evidence type="ECO:0008006" key="4">
    <source>
        <dbReference type="Google" id="ProtNLM"/>
    </source>
</evidence>
<keyword evidence="1" id="KW-0732">Signal</keyword>
<dbReference type="Proteomes" id="UP000000493">
    <property type="component" value="Chromosome"/>
</dbReference>
<gene>
    <name evidence="2" type="ordered locus">Runsl_2109</name>
</gene>
<dbReference type="EMBL" id="CP002859">
    <property type="protein sequence ID" value="AEI48523.1"/>
    <property type="molecule type" value="Genomic_DNA"/>
</dbReference>
<dbReference type="AlphaFoldDB" id="A0A7U4E5T2"/>
<evidence type="ECO:0000256" key="1">
    <source>
        <dbReference type="SAM" id="SignalP"/>
    </source>
</evidence>
<proteinExistence type="predicted"/>
<protein>
    <recommendedName>
        <fullName evidence="4">Outer membrane protein beta-barrel domain-containing protein</fullName>
    </recommendedName>
</protein>